<evidence type="ECO:0000256" key="1">
    <source>
        <dbReference type="ARBA" id="ARBA00022660"/>
    </source>
</evidence>
<protein>
    <submittedName>
        <fullName evidence="2">Uncharacterized protein</fullName>
    </submittedName>
</protein>
<accession>A0A1U9KN69</accession>
<dbReference type="EMBL" id="CP014691">
    <property type="protein sequence ID" value="AQS87225.1"/>
    <property type="molecule type" value="Genomic_DNA"/>
</dbReference>
<dbReference type="PANTHER" id="PTHR10422">
    <property type="entry name" value="CYTOCHROME C OXIDASE SUBUNIT 1"/>
    <property type="match status" value="1"/>
</dbReference>
<dbReference type="PROSITE" id="PS50855">
    <property type="entry name" value="COX1"/>
    <property type="match status" value="1"/>
</dbReference>
<evidence type="ECO:0000313" key="3">
    <source>
        <dbReference type="Proteomes" id="UP000188604"/>
    </source>
</evidence>
<sequence length="432" mass="46495">MHDRFHVIELLKKPGDTQYRGRDEEDKVLTQARRSTDASQPTRWADGALYFGLAMMAGLAGGALAFLISRHGSDAHQSVNALIHGYLLELFVIPVALLGGLGRWLIPARLDVRGMATPRLDRGSWVVLTAAAFLLALGDRLGPVAIALSLGLWSVGAVGMASGTIITVLNERHTTFRDLSLFIWSQLLASCTVILSAPLLAGALTRPLLHGFVSTQLLAQLLDAFHLPLLGLALVSAFGAAADNLWRRNRAAQPVIVALCAVIAVGGPLLWAHDLLTGGGSSAWLEIVTLAAPAIGVMALWCRLLWRESFAFTWPAIWSCGALLLLSAGWGLRLMPAGDAAAHSAVLFGAMFAVFAGYYSWLQTTSRLHIPRWFGLLHFSLCAIGTVCSLWPLVTLNRVGEGAMGLSLLCVLPLSANMLAYRRYGHGRRTVR</sequence>
<evidence type="ECO:0000313" key="2">
    <source>
        <dbReference type="EMBL" id="AQS87225.1"/>
    </source>
</evidence>
<dbReference type="GO" id="GO:0016020">
    <property type="term" value="C:membrane"/>
    <property type="evidence" value="ECO:0007669"/>
    <property type="project" value="InterPro"/>
</dbReference>
<dbReference type="GO" id="GO:0009060">
    <property type="term" value="P:aerobic respiration"/>
    <property type="evidence" value="ECO:0007669"/>
    <property type="project" value="InterPro"/>
</dbReference>
<dbReference type="KEGG" id="nch:A0U93_03895"/>
<dbReference type="GO" id="GO:0015990">
    <property type="term" value="P:electron transport coupled proton transport"/>
    <property type="evidence" value="ECO:0007669"/>
    <property type="project" value="TreeGrafter"/>
</dbReference>
<keyword evidence="3" id="KW-1185">Reference proteome</keyword>
<name>A0A1U9KN69_9PROT</name>
<organism evidence="2 3">
    <name type="scientific">Neoasaia chiangmaiensis</name>
    <dbReference type="NCBI Taxonomy" id="320497"/>
    <lineage>
        <taxon>Bacteria</taxon>
        <taxon>Pseudomonadati</taxon>
        <taxon>Pseudomonadota</taxon>
        <taxon>Alphaproteobacteria</taxon>
        <taxon>Acetobacterales</taxon>
        <taxon>Acetobacteraceae</taxon>
        <taxon>Neoasaia</taxon>
    </lineage>
</organism>
<proteinExistence type="predicted"/>
<keyword evidence="1" id="KW-0813">Transport</keyword>
<dbReference type="GO" id="GO:0004129">
    <property type="term" value="F:cytochrome-c oxidase activity"/>
    <property type="evidence" value="ECO:0007669"/>
    <property type="project" value="InterPro"/>
</dbReference>
<dbReference type="SUPFAM" id="SSF81442">
    <property type="entry name" value="Cytochrome c oxidase subunit I-like"/>
    <property type="match status" value="1"/>
</dbReference>
<dbReference type="PANTHER" id="PTHR10422:SF18">
    <property type="entry name" value="CYTOCHROME C OXIDASE SUBUNIT 1"/>
    <property type="match status" value="1"/>
</dbReference>
<dbReference type="Proteomes" id="UP000188604">
    <property type="component" value="Chromosome"/>
</dbReference>
<dbReference type="InterPro" id="IPR036927">
    <property type="entry name" value="Cyt_c_oxase-like_su1_sf"/>
</dbReference>
<keyword evidence="1" id="KW-0679">Respiratory chain</keyword>
<dbReference type="GO" id="GO:0022904">
    <property type="term" value="P:respiratory electron transport chain"/>
    <property type="evidence" value="ECO:0007669"/>
    <property type="project" value="TreeGrafter"/>
</dbReference>
<dbReference type="InterPro" id="IPR023616">
    <property type="entry name" value="Cyt_c_oxase-like_su1_dom"/>
</dbReference>
<keyword evidence="1" id="KW-0249">Electron transport</keyword>
<dbReference type="InterPro" id="IPR000883">
    <property type="entry name" value="Cyt_C_Oxase_1"/>
</dbReference>
<reference evidence="2 3" key="1">
    <citation type="submission" date="2016-03" db="EMBL/GenBank/DDBJ databases">
        <title>Acetic acid bacteria sequencing.</title>
        <authorList>
            <person name="Brandt J."/>
            <person name="Jakob F."/>
            <person name="Vogel R.F."/>
        </authorList>
    </citation>
    <scope>NUCLEOTIDE SEQUENCE [LARGE SCALE GENOMIC DNA]</scope>
    <source>
        <strain evidence="2 3">NBRC 101099</strain>
    </source>
</reference>
<dbReference type="Pfam" id="PF00115">
    <property type="entry name" value="COX1"/>
    <property type="match status" value="1"/>
</dbReference>
<dbReference type="STRING" id="320497.A0U93_03895"/>
<dbReference type="AlphaFoldDB" id="A0A1U9KN69"/>
<dbReference type="GO" id="GO:0020037">
    <property type="term" value="F:heme binding"/>
    <property type="evidence" value="ECO:0007669"/>
    <property type="project" value="InterPro"/>
</dbReference>
<dbReference type="Gene3D" id="1.20.210.10">
    <property type="entry name" value="Cytochrome c oxidase-like, subunit I domain"/>
    <property type="match status" value="1"/>
</dbReference>
<gene>
    <name evidence="2" type="ORF">A0U93_03895</name>
</gene>